<dbReference type="PANTHER" id="PTHR43818">
    <property type="entry name" value="BCDNA.GH03377"/>
    <property type="match status" value="1"/>
</dbReference>
<evidence type="ECO:0000256" key="1">
    <source>
        <dbReference type="ARBA" id="ARBA00023002"/>
    </source>
</evidence>
<dbReference type="InterPro" id="IPR050463">
    <property type="entry name" value="Gfo/Idh/MocA_oxidrdct_glycsds"/>
</dbReference>
<dbReference type="Pfam" id="PF22725">
    <property type="entry name" value="GFO_IDH_MocA_C3"/>
    <property type="match status" value="1"/>
</dbReference>
<dbReference type="OrthoDB" id="9795543at2"/>
<dbReference type="SUPFAM" id="SSF51735">
    <property type="entry name" value="NAD(P)-binding Rossmann-fold domains"/>
    <property type="match status" value="1"/>
</dbReference>
<keyword evidence="5" id="KW-1185">Reference proteome</keyword>
<evidence type="ECO:0000313" key="5">
    <source>
        <dbReference type="Proteomes" id="UP000192333"/>
    </source>
</evidence>
<gene>
    <name evidence="4" type="ORF">SAMN00777080_4822</name>
</gene>
<dbReference type="Pfam" id="PF01408">
    <property type="entry name" value="GFO_IDH_MocA"/>
    <property type="match status" value="1"/>
</dbReference>
<protein>
    <submittedName>
        <fullName evidence="4">Predicted dehydrogenase</fullName>
    </submittedName>
</protein>
<dbReference type="RefSeq" id="WP_084123081.1">
    <property type="nucleotide sequence ID" value="NZ_LT838813.1"/>
</dbReference>
<dbReference type="Gene3D" id="3.40.50.720">
    <property type="entry name" value="NAD(P)-binding Rossmann-like Domain"/>
    <property type="match status" value="1"/>
</dbReference>
<dbReference type="InterPro" id="IPR036291">
    <property type="entry name" value="NAD(P)-bd_dom_sf"/>
</dbReference>
<dbReference type="GO" id="GO:0016491">
    <property type="term" value="F:oxidoreductase activity"/>
    <property type="evidence" value="ECO:0007669"/>
    <property type="project" value="UniProtKB-KW"/>
</dbReference>
<keyword evidence="1" id="KW-0560">Oxidoreductase</keyword>
<dbReference type="SUPFAM" id="SSF55347">
    <property type="entry name" value="Glyceraldehyde-3-phosphate dehydrogenase-like, C-terminal domain"/>
    <property type="match status" value="1"/>
</dbReference>
<dbReference type="GO" id="GO:0000166">
    <property type="term" value="F:nucleotide binding"/>
    <property type="evidence" value="ECO:0007669"/>
    <property type="project" value="InterPro"/>
</dbReference>
<feature type="domain" description="Gfo/Idh/MocA-like oxidoreductase N-terminal" evidence="2">
    <location>
        <begin position="11"/>
        <end position="129"/>
    </location>
</feature>
<evidence type="ECO:0000313" key="4">
    <source>
        <dbReference type="EMBL" id="SMD46142.1"/>
    </source>
</evidence>
<dbReference type="Proteomes" id="UP000192333">
    <property type="component" value="Chromosome I"/>
</dbReference>
<dbReference type="Gene3D" id="3.30.360.10">
    <property type="entry name" value="Dihydrodipicolinate Reductase, domain 2"/>
    <property type="match status" value="1"/>
</dbReference>
<evidence type="ECO:0000259" key="2">
    <source>
        <dbReference type="Pfam" id="PF01408"/>
    </source>
</evidence>
<dbReference type="AlphaFoldDB" id="A0A1W2HBN8"/>
<dbReference type="InterPro" id="IPR000683">
    <property type="entry name" value="Gfo/Idh/MocA-like_OxRdtase_N"/>
</dbReference>
<name>A0A1W2HBN8_9BACT</name>
<reference evidence="5" key="1">
    <citation type="submission" date="2017-04" db="EMBL/GenBank/DDBJ databases">
        <authorList>
            <person name="Varghese N."/>
            <person name="Submissions S."/>
        </authorList>
    </citation>
    <scope>NUCLEOTIDE SEQUENCE [LARGE SCALE GENOMIC DNA]</scope>
    <source>
        <strain evidence="5">DSM 16537</strain>
    </source>
</reference>
<accession>A0A1W2HBN8</accession>
<dbReference type="EMBL" id="LT838813">
    <property type="protein sequence ID" value="SMD46142.1"/>
    <property type="molecule type" value="Genomic_DNA"/>
</dbReference>
<dbReference type="PANTHER" id="PTHR43818:SF11">
    <property type="entry name" value="BCDNA.GH03377"/>
    <property type="match status" value="1"/>
</dbReference>
<organism evidence="4 5">
    <name type="scientific">Aquiflexum balticum DSM 16537</name>
    <dbReference type="NCBI Taxonomy" id="758820"/>
    <lineage>
        <taxon>Bacteria</taxon>
        <taxon>Pseudomonadati</taxon>
        <taxon>Bacteroidota</taxon>
        <taxon>Cytophagia</taxon>
        <taxon>Cytophagales</taxon>
        <taxon>Cyclobacteriaceae</taxon>
        <taxon>Aquiflexum</taxon>
    </lineage>
</organism>
<sequence>MKKIKGDTVCWGVLGVGNVCEVKSAPAMKIIPNSRLVAVMRRSEEKVKDYAQRHNVPKWFTSAEELVNDPEVNAIYIATPPNAHLELTKLAAKAGKPVYVEKPMARTYAECKEMIAICEEAGVPLYVAYYRRALPHFLKIKELMESGAIGEVRTVHINLKQVLKPDVVVHLENNWRINPEIAGGGYFFDLASHQLDLLDFFFGPIISASGIASNQAEAYAAEDIVVGSFEFKNDVLGTGNWCFTTSKSAEIDEVRIYGSKGLIRFETFGKGEFTLESDFEAPIHFQVELPKHIQQPLITEIIRDLLGTSESPSTGITAARTNWVMDRLVEGREGRF</sequence>
<dbReference type="STRING" id="758820.SAMN00777080_4822"/>
<dbReference type="InterPro" id="IPR055170">
    <property type="entry name" value="GFO_IDH_MocA-like_dom"/>
</dbReference>
<proteinExistence type="predicted"/>
<evidence type="ECO:0000259" key="3">
    <source>
        <dbReference type="Pfam" id="PF22725"/>
    </source>
</evidence>
<feature type="domain" description="GFO/IDH/MocA-like oxidoreductase" evidence="3">
    <location>
        <begin position="137"/>
        <end position="263"/>
    </location>
</feature>